<reference evidence="2 5" key="2">
    <citation type="submission" date="2019-07" db="EMBL/GenBank/DDBJ databases">
        <title>Whole genome shotgun sequence of Myxococcus virescens NBRC 100334.</title>
        <authorList>
            <person name="Hosoyama A."/>
            <person name="Uohara A."/>
            <person name="Ohji S."/>
            <person name="Ichikawa N."/>
        </authorList>
    </citation>
    <scope>NUCLEOTIDE SEQUENCE [LARGE SCALE GENOMIC DNA]</scope>
    <source>
        <strain evidence="2 5">NBRC 100334</strain>
    </source>
</reference>
<organism evidence="2 5">
    <name type="scientific">Myxococcus virescens</name>
    <dbReference type="NCBI Taxonomy" id="83456"/>
    <lineage>
        <taxon>Bacteria</taxon>
        <taxon>Pseudomonadati</taxon>
        <taxon>Myxococcota</taxon>
        <taxon>Myxococcia</taxon>
        <taxon>Myxococcales</taxon>
        <taxon>Cystobacterineae</taxon>
        <taxon>Myxococcaceae</taxon>
        <taxon>Myxococcus</taxon>
    </lineage>
</organism>
<dbReference type="RefSeq" id="WP_244171900.1">
    <property type="nucleotide sequence ID" value="NZ_BJVY01000025.1"/>
</dbReference>
<dbReference type="Proteomes" id="UP000198717">
    <property type="component" value="Unassembled WGS sequence"/>
</dbReference>
<evidence type="ECO:0000313" key="5">
    <source>
        <dbReference type="Proteomes" id="UP000321224"/>
    </source>
</evidence>
<accession>A0A511HG63</accession>
<dbReference type="EMBL" id="BJVY01000025">
    <property type="protein sequence ID" value="GEL72541.1"/>
    <property type="molecule type" value="Genomic_DNA"/>
</dbReference>
<dbReference type="Proteomes" id="UP000321224">
    <property type="component" value="Unassembled WGS sequence"/>
</dbReference>
<evidence type="ECO:0000313" key="4">
    <source>
        <dbReference type="Proteomes" id="UP000198717"/>
    </source>
</evidence>
<comment type="caution">
    <text evidence="2">The sequence shown here is derived from an EMBL/GenBank/DDBJ whole genome shotgun (WGS) entry which is preliminary data.</text>
</comment>
<dbReference type="AlphaFoldDB" id="A0A511HG63"/>
<evidence type="ECO:0000313" key="2">
    <source>
        <dbReference type="EMBL" id="GEL72541.1"/>
    </source>
</evidence>
<name>A0A511HG63_9BACT</name>
<protein>
    <submittedName>
        <fullName evidence="2">Uncharacterized protein</fullName>
    </submittedName>
</protein>
<dbReference type="EMBL" id="FNAJ01000006">
    <property type="protein sequence ID" value="SDE41107.1"/>
    <property type="molecule type" value="Genomic_DNA"/>
</dbReference>
<evidence type="ECO:0000313" key="3">
    <source>
        <dbReference type="EMBL" id="SDE41107.1"/>
    </source>
</evidence>
<reference evidence="3 4" key="1">
    <citation type="submission" date="2016-10" db="EMBL/GenBank/DDBJ databases">
        <authorList>
            <person name="Varghese N."/>
            <person name="Submissions S."/>
        </authorList>
    </citation>
    <scope>NUCLEOTIDE SEQUENCE [LARGE SCALE GENOMIC DNA]</scope>
    <source>
        <strain evidence="3 4">DSM 2260</strain>
    </source>
</reference>
<evidence type="ECO:0000256" key="1">
    <source>
        <dbReference type="SAM" id="MobiDB-lite"/>
    </source>
</evidence>
<sequence length="124" mass="13451">MNSRTLLFLEDDKDLQSLVGTFLREKGYPEELLVWVNQLFPAPALPPTPPPEALEEAEEVNVEVDDLAASLATLNAEDGARLKEKVAALEALLVRGRGGDAAALAREGERPQPHRGVSLRATAR</sequence>
<proteinExistence type="predicted"/>
<feature type="region of interest" description="Disordered" evidence="1">
    <location>
        <begin position="100"/>
        <end position="124"/>
    </location>
</feature>
<keyword evidence="4" id="KW-1185">Reference proteome</keyword>
<gene>
    <name evidence="2" type="ORF">MVI01_43250</name>
    <name evidence="3" type="ORF">SAMN04488504_106409</name>
</gene>